<evidence type="ECO:0000313" key="2">
    <source>
        <dbReference type="EMBL" id="KAL2816731.1"/>
    </source>
</evidence>
<evidence type="ECO:0000313" key="3">
    <source>
        <dbReference type="Proteomes" id="UP001610334"/>
    </source>
</evidence>
<comment type="caution">
    <text evidence="2">The sequence shown here is derived from an EMBL/GenBank/DDBJ whole genome shotgun (WGS) entry which is preliminary data.</text>
</comment>
<protein>
    <submittedName>
        <fullName evidence="2">Uncharacterized protein</fullName>
    </submittedName>
</protein>
<accession>A0ABR4HMT4</accession>
<dbReference type="EMBL" id="JBFXLT010000021">
    <property type="protein sequence ID" value="KAL2816731.1"/>
    <property type="molecule type" value="Genomic_DNA"/>
</dbReference>
<reference evidence="2 3" key="1">
    <citation type="submission" date="2024-07" db="EMBL/GenBank/DDBJ databases">
        <title>Section-level genome sequencing and comparative genomics of Aspergillus sections Usti and Cavernicolus.</title>
        <authorList>
            <consortium name="Lawrence Berkeley National Laboratory"/>
            <person name="Nybo J.L."/>
            <person name="Vesth T.C."/>
            <person name="Theobald S."/>
            <person name="Frisvad J.C."/>
            <person name="Larsen T.O."/>
            <person name="Kjaerboelling I."/>
            <person name="Rothschild-Mancinelli K."/>
            <person name="Lyhne E.K."/>
            <person name="Kogle M.E."/>
            <person name="Barry K."/>
            <person name="Clum A."/>
            <person name="Na H."/>
            <person name="Ledsgaard L."/>
            <person name="Lin J."/>
            <person name="Lipzen A."/>
            <person name="Kuo A."/>
            <person name="Riley R."/>
            <person name="Mondo S."/>
            <person name="Labutti K."/>
            <person name="Haridas S."/>
            <person name="Pangalinan J."/>
            <person name="Salamov A.A."/>
            <person name="Simmons B.A."/>
            <person name="Magnuson J.K."/>
            <person name="Chen J."/>
            <person name="Drula E."/>
            <person name="Henrissat B."/>
            <person name="Wiebenga A."/>
            <person name="Lubbers R.J."/>
            <person name="Gomes A.C."/>
            <person name="Makela M.R."/>
            <person name="Stajich J."/>
            <person name="Grigoriev I.V."/>
            <person name="Mortensen U.H."/>
            <person name="De Vries R.P."/>
            <person name="Baker S.E."/>
            <person name="Andersen M.R."/>
        </authorList>
    </citation>
    <scope>NUCLEOTIDE SEQUENCE [LARGE SCALE GENOMIC DNA]</scope>
    <source>
        <strain evidence="2 3">CBS 588.65</strain>
    </source>
</reference>
<evidence type="ECO:0000256" key="1">
    <source>
        <dbReference type="SAM" id="MobiDB-lite"/>
    </source>
</evidence>
<feature type="region of interest" description="Disordered" evidence="1">
    <location>
        <begin position="1"/>
        <end position="65"/>
    </location>
</feature>
<name>A0ABR4HMT4_9EURO</name>
<keyword evidence="3" id="KW-1185">Reference proteome</keyword>
<proteinExistence type="predicted"/>
<organism evidence="2 3">
    <name type="scientific">Aspergillus granulosus</name>
    <dbReference type="NCBI Taxonomy" id="176169"/>
    <lineage>
        <taxon>Eukaryota</taxon>
        <taxon>Fungi</taxon>
        <taxon>Dikarya</taxon>
        <taxon>Ascomycota</taxon>
        <taxon>Pezizomycotina</taxon>
        <taxon>Eurotiomycetes</taxon>
        <taxon>Eurotiomycetidae</taxon>
        <taxon>Eurotiales</taxon>
        <taxon>Aspergillaceae</taxon>
        <taxon>Aspergillus</taxon>
        <taxon>Aspergillus subgen. Nidulantes</taxon>
    </lineage>
</organism>
<gene>
    <name evidence="2" type="ORF">BJX63DRAFT_430110</name>
</gene>
<sequence>MAALTLEELLTPRKAVNIPDPPKTPTKRPKGNTNTIPPTTSASDSEDDNGSKFLSPDHYTPGSLWGSDDPKLQNILYLPTKDEQIVNTALLNYLSALILHAGLPLQWSLHLVSLRADFMTASYEARTDGYLECTRTDTGKGKAIRALVEVKPVTVAWLKTHPDTGGLLNERGRRIHVSQDRHLIYVIFAEYDDELLADLSVKVHACQKRFSASLYLQHEYVAYLNGDAAGPDTFLSMREYGPWDTRYPSHMQDLAPILVAIALRAQADLKVERDKAHQTRLSW</sequence>
<dbReference type="Proteomes" id="UP001610334">
    <property type="component" value="Unassembled WGS sequence"/>
</dbReference>